<name>X1DC09_9ZZZZ</name>
<proteinExistence type="predicted"/>
<gene>
    <name evidence="1" type="ORF">S01H4_63827</name>
</gene>
<comment type="caution">
    <text evidence="1">The sequence shown here is derived from an EMBL/GenBank/DDBJ whole genome shotgun (WGS) entry which is preliminary data.</text>
</comment>
<sequence length="131" mass="14743">MSFLESYLEDVVEDTLGDELKKAIIDEHPEKSGLERDYHQELSLDSTGYNFGVEIRFYPAGKEGSFSLGLSVEKTEMRLNLEGSATDEFGDESYFDGSGSAKLLIDPISYHLSFRWDIKPSGKFHPYFGLG</sequence>
<accession>X1DC09</accession>
<evidence type="ECO:0000313" key="1">
    <source>
        <dbReference type="EMBL" id="GAH05855.1"/>
    </source>
</evidence>
<evidence type="ECO:0008006" key="2">
    <source>
        <dbReference type="Google" id="ProtNLM"/>
    </source>
</evidence>
<reference evidence="1" key="1">
    <citation type="journal article" date="2014" name="Front. Microbiol.">
        <title>High frequency of phylogenetically diverse reductive dehalogenase-homologous genes in deep subseafloor sedimentary metagenomes.</title>
        <authorList>
            <person name="Kawai M."/>
            <person name="Futagami T."/>
            <person name="Toyoda A."/>
            <person name="Takaki Y."/>
            <person name="Nishi S."/>
            <person name="Hori S."/>
            <person name="Arai W."/>
            <person name="Tsubouchi T."/>
            <person name="Morono Y."/>
            <person name="Uchiyama I."/>
            <person name="Ito T."/>
            <person name="Fujiyama A."/>
            <person name="Inagaki F."/>
            <person name="Takami H."/>
        </authorList>
    </citation>
    <scope>NUCLEOTIDE SEQUENCE</scope>
    <source>
        <strain evidence="1">Expedition CK06-06</strain>
    </source>
</reference>
<feature type="non-terminal residue" evidence="1">
    <location>
        <position position="131"/>
    </location>
</feature>
<dbReference type="AlphaFoldDB" id="X1DC09"/>
<protein>
    <recommendedName>
        <fullName evidence="2">Outer membrane protein beta-barrel domain-containing protein</fullName>
    </recommendedName>
</protein>
<organism evidence="1">
    <name type="scientific">marine sediment metagenome</name>
    <dbReference type="NCBI Taxonomy" id="412755"/>
    <lineage>
        <taxon>unclassified sequences</taxon>
        <taxon>metagenomes</taxon>
        <taxon>ecological metagenomes</taxon>
    </lineage>
</organism>
<dbReference type="EMBL" id="BART01038514">
    <property type="protein sequence ID" value="GAH05855.1"/>
    <property type="molecule type" value="Genomic_DNA"/>
</dbReference>